<dbReference type="AlphaFoldDB" id="A0A2N3QVL0"/>
<evidence type="ECO:0000313" key="2">
    <source>
        <dbReference type="Proteomes" id="UP000233722"/>
    </source>
</evidence>
<dbReference type="EMBL" id="PCHA01000014">
    <property type="protein sequence ID" value="PKU96181.1"/>
    <property type="molecule type" value="Genomic_DNA"/>
</dbReference>
<name>A0A2N3QVL0_9BIFI</name>
<evidence type="ECO:0000313" key="1">
    <source>
        <dbReference type="EMBL" id="PKU96181.1"/>
    </source>
</evidence>
<comment type="caution">
    <text evidence="1">The sequence shown here is derived from an EMBL/GenBank/DDBJ whole genome shotgun (WGS) entry which is preliminary data.</text>
</comment>
<dbReference type="Proteomes" id="UP000233722">
    <property type="component" value="Unassembled WGS sequence"/>
</dbReference>
<accession>A0A2N3QVL0</accession>
<organism evidence="1 2">
    <name type="scientific">Bifidobacterium pseudolongum subsp. globosum</name>
    <dbReference type="NCBI Taxonomy" id="1690"/>
    <lineage>
        <taxon>Bacteria</taxon>
        <taxon>Bacillati</taxon>
        <taxon>Actinomycetota</taxon>
        <taxon>Actinomycetes</taxon>
        <taxon>Bifidobacteriales</taxon>
        <taxon>Bifidobacteriaceae</taxon>
        <taxon>Bifidobacterium</taxon>
    </lineage>
</organism>
<gene>
    <name evidence="1" type="ORF">CQR45_0303</name>
</gene>
<protein>
    <submittedName>
        <fullName evidence="1">Uncharacterized protein</fullName>
    </submittedName>
</protein>
<proteinExistence type="predicted"/>
<reference evidence="1 2" key="1">
    <citation type="submission" date="2017-10" db="EMBL/GenBank/DDBJ databases">
        <title>Bifidobacterium genomics.</title>
        <authorList>
            <person name="Lugli G.A."/>
            <person name="Milani C."/>
            <person name="Mancabelli L."/>
        </authorList>
    </citation>
    <scope>NUCLEOTIDE SEQUENCE [LARGE SCALE GENOMIC DNA]</scope>
    <source>
        <strain evidence="1 2">1747B</strain>
    </source>
</reference>
<sequence>MPRTSYEWDGIDAAAARRMDQIITDSGQNNSRISEHLDNRVSYSRIRDIRLGLKAPLRLSEFVGICRVCGVDPVEMLTEIIDDADRGHGTQPDDTMDDTRQSQIIEHLRAAIQLAEDTHADSEEAKKKKALEHMQRGLDLAAYRSEHKGDYIDGDAA</sequence>